<dbReference type="OrthoDB" id="6513042at2759"/>
<gene>
    <name evidence="9" type="ORF">BCR39DRAFT_522426</name>
</gene>
<dbReference type="InterPro" id="IPR047187">
    <property type="entry name" value="SF1_C_Upf1"/>
</dbReference>
<feature type="domain" description="DNA2/NAM7 helicase helicase" evidence="7">
    <location>
        <begin position="586"/>
        <end position="811"/>
    </location>
</feature>
<evidence type="ECO:0000256" key="1">
    <source>
        <dbReference type="ARBA" id="ARBA00007913"/>
    </source>
</evidence>
<reference evidence="9 10" key="1">
    <citation type="submission" date="2016-07" db="EMBL/GenBank/DDBJ databases">
        <title>Pervasive Adenine N6-methylation of Active Genes in Fungi.</title>
        <authorList>
            <consortium name="DOE Joint Genome Institute"/>
            <person name="Mondo S.J."/>
            <person name="Dannebaum R.O."/>
            <person name="Kuo R.C."/>
            <person name="Labutti K."/>
            <person name="Haridas S."/>
            <person name="Kuo A."/>
            <person name="Salamov A."/>
            <person name="Ahrendt S.R."/>
            <person name="Lipzen A."/>
            <person name="Sullivan W."/>
            <person name="Andreopoulos W.B."/>
            <person name="Clum A."/>
            <person name="Lindquist E."/>
            <person name="Daum C."/>
            <person name="Ramamoorthy G.K."/>
            <person name="Gryganskyi A."/>
            <person name="Culley D."/>
            <person name="Magnuson J.K."/>
            <person name="James T.Y."/>
            <person name="O'Malley M.A."/>
            <person name="Stajich J.E."/>
            <person name="Spatafora J.W."/>
            <person name="Visel A."/>
            <person name="Grigoriev I.V."/>
        </authorList>
    </citation>
    <scope>NUCLEOTIDE SEQUENCE [LARGE SCALE GENOMIC DNA]</scope>
    <source>
        <strain evidence="9 10">68-887.2</strain>
    </source>
</reference>
<dbReference type="InterPro" id="IPR041677">
    <property type="entry name" value="DNA2/NAM7_AAA_11"/>
</dbReference>
<dbReference type="Pfam" id="PF13086">
    <property type="entry name" value="AAA_11"/>
    <property type="match status" value="1"/>
</dbReference>
<name>A0A1Y2BDM7_9TREE</name>
<sequence length="1099" mass="121918">MTSPCIVQPTCRGCMVVVRSTSLRPAPNPIPIPGPIRRRGSIRIQSFSTTRSIFAQPLDSRPIESWYRPPPPLPNNDTQESTSQTQTSNSSSTSTNTSKYSASPSSSSSSSSSSPAPSSSQDTYELFTSSTTIQDPPRTAINFAEKYEPTESDFLNPSTSSSSSTSTRSTKRISSSPPTTTTIATATAGWGMYEEYKNRSSSTSNATRRRRRKERSVLPPLPVGEMPPDGQTRFDWRLRSLSRSNMSLGTDKKRGMTLTNGVQDWWTELQLKKRVTAQSSSLEQGDLYYDETKRYSDHFIPLLLLEQDEEKRKFEERLRESGLDKLRREGLALDDMSATPDKRSRFSWGRAQIVRFDKPASQFGDLGYHRFLTSTNVILSRTDPLHNAVLKDGQLAQGSVEHDERMAGKVIFAGRDFIKVQFPVPIPNIEHGEWRIDLGLNDWALQAQLNAIKELNSDPLVQDMEDFVDPTAASSTSGASGRTKLARKREETILRGTALRDKVLRAFQEDYVPYDAPSDLGNATIQSIRDTKPDDVDAVPTPSPHTDPGPSGILAKNQLIHSWTQRYRGDRAGDVLRVEGDPPLSLNQSQMKAIAMMLSERLSLVQGPPGTGKTRVIIETIKLVKHHWQVPFPILVCAHTNVAVDNLLSGLRQNGIKAVRIGQTERVRRDLYKYSLESLLTEHPLWEDIVKLGEDLDALSAKCDEMQQTPIRGHSRLKVMRALISLKKDVQQTLAEKRALVNRLVLNDADVICTTCLSACTTKLRHLDFPMVFLDEASMATEPLSMVPFMKGSSHVAIIGDHKQLPPVIISPEGQAGGLAISLFERLIHERHVPSIMLDTQYRMHPTISSFPSAAFYNSDLKDGTLDSVTGEVKAGWEPPMSIALNEGKSVGFVDHDYPESKVGRSLANEGDVRLVMEIVEDLLSKNPDLQGKHIGIISPYAAQIQRLAEALQAMLVSDGTRARLGFERTSEIAEIEVKTVDGFEGREKEVIVFSTVRSNTSGHIGFLGDWRRLNVGLTRARRGLVVVGNSETLEKAKRGDSMEGVLPSGGGDVWRGFMRWLRANELIKEAEDGEVVSVVEEVVDEADEEYEDLVAARA</sequence>
<dbReference type="PANTHER" id="PTHR43788:SF13">
    <property type="entry name" value="REGULATOR OF NONSENSE TRANSCRIPTS 1"/>
    <property type="match status" value="1"/>
</dbReference>
<dbReference type="InterPro" id="IPR041679">
    <property type="entry name" value="DNA2/NAM7-like_C"/>
</dbReference>
<comment type="similarity">
    <text evidence="1">Belongs to the DNA2/NAM7 helicase family.</text>
</comment>
<dbReference type="GO" id="GO:0016787">
    <property type="term" value="F:hydrolase activity"/>
    <property type="evidence" value="ECO:0007669"/>
    <property type="project" value="UniProtKB-KW"/>
</dbReference>
<feature type="region of interest" description="Disordered" evidence="6">
    <location>
        <begin position="58"/>
        <end position="233"/>
    </location>
</feature>
<keyword evidence="4" id="KW-0347">Helicase</keyword>
<dbReference type="CDD" id="cd18808">
    <property type="entry name" value="SF1_C_Upf1"/>
    <property type="match status" value="1"/>
</dbReference>
<feature type="compositionally biased region" description="Polar residues" evidence="6">
    <location>
        <begin position="121"/>
        <end position="134"/>
    </location>
</feature>
<feature type="compositionally biased region" description="Low complexity" evidence="6">
    <location>
        <begin position="81"/>
        <end position="120"/>
    </location>
</feature>
<feature type="region of interest" description="Disordered" evidence="6">
    <location>
        <begin position="531"/>
        <end position="554"/>
    </location>
</feature>
<feature type="domain" description="DNA2/NAM7 helicase-like C-terminal" evidence="8">
    <location>
        <begin position="820"/>
        <end position="1031"/>
    </location>
</feature>
<dbReference type="FunFam" id="3.40.50.300:FF:000326">
    <property type="entry name" value="P-loop containing nucleoside triphosphate hydrolase"/>
    <property type="match status" value="1"/>
</dbReference>
<evidence type="ECO:0000259" key="7">
    <source>
        <dbReference type="Pfam" id="PF13086"/>
    </source>
</evidence>
<evidence type="ECO:0000313" key="9">
    <source>
        <dbReference type="EMBL" id="ORY32931.1"/>
    </source>
</evidence>
<accession>A0A1Y2BDM7</accession>
<dbReference type="EMBL" id="MCFC01000008">
    <property type="protein sequence ID" value="ORY32931.1"/>
    <property type="molecule type" value="Genomic_DNA"/>
</dbReference>
<dbReference type="Pfam" id="PF13087">
    <property type="entry name" value="AAA_12"/>
    <property type="match status" value="1"/>
</dbReference>
<dbReference type="AlphaFoldDB" id="A0A1Y2BDM7"/>
<evidence type="ECO:0000313" key="10">
    <source>
        <dbReference type="Proteomes" id="UP000193986"/>
    </source>
</evidence>
<keyword evidence="3 9" id="KW-0378">Hydrolase</keyword>
<evidence type="ECO:0000256" key="5">
    <source>
        <dbReference type="ARBA" id="ARBA00022840"/>
    </source>
</evidence>
<dbReference type="InterPro" id="IPR050534">
    <property type="entry name" value="Coronavir_polyprotein_1ab"/>
</dbReference>
<dbReference type="STRING" id="71784.A0A1Y2BDM7"/>
<keyword evidence="2" id="KW-0547">Nucleotide-binding</keyword>
<evidence type="ECO:0000256" key="2">
    <source>
        <dbReference type="ARBA" id="ARBA00022741"/>
    </source>
</evidence>
<dbReference type="Gene3D" id="3.40.50.300">
    <property type="entry name" value="P-loop containing nucleotide triphosphate hydrolases"/>
    <property type="match status" value="2"/>
</dbReference>
<dbReference type="Proteomes" id="UP000193986">
    <property type="component" value="Unassembled WGS sequence"/>
</dbReference>
<feature type="compositionally biased region" description="Low complexity" evidence="6">
    <location>
        <begin position="158"/>
        <end position="187"/>
    </location>
</feature>
<dbReference type="InterPro" id="IPR027417">
    <property type="entry name" value="P-loop_NTPase"/>
</dbReference>
<keyword evidence="10" id="KW-1185">Reference proteome</keyword>
<dbReference type="PANTHER" id="PTHR43788">
    <property type="entry name" value="DNA2/NAM7 HELICASE FAMILY MEMBER"/>
    <property type="match status" value="1"/>
</dbReference>
<dbReference type="InParanoid" id="A0A1Y2BDM7"/>
<organism evidence="9 10">
    <name type="scientific">Naematelia encephala</name>
    <dbReference type="NCBI Taxonomy" id="71784"/>
    <lineage>
        <taxon>Eukaryota</taxon>
        <taxon>Fungi</taxon>
        <taxon>Dikarya</taxon>
        <taxon>Basidiomycota</taxon>
        <taxon>Agaricomycotina</taxon>
        <taxon>Tremellomycetes</taxon>
        <taxon>Tremellales</taxon>
        <taxon>Naemateliaceae</taxon>
        <taxon>Naematelia</taxon>
    </lineage>
</organism>
<comment type="caution">
    <text evidence="9">The sequence shown here is derived from an EMBL/GenBank/DDBJ whole genome shotgun (WGS) entry which is preliminary data.</text>
</comment>
<evidence type="ECO:0000256" key="4">
    <source>
        <dbReference type="ARBA" id="ARBA00022806"/>
    </source>
</evidence>
<keyword evidence="5" id="KW-0067">ATP-binding</keyword>
<evidence type="ECO:0000256" key="3">
    <source>
        <dbReference type="ARBA" id="ARBA00022801"/>
    </source>
</evidence>
<dbReference type="SUPFAM" id="SSF52540">
    <property type="entry name" value="P-loop containing nucleoside triphosphate hydrolases"/>
    <property type="match status" value="1"/>
</dbReference>
<evidence type="ECO:0000256" key="6">
    <source>
        <dbReference type="SAM" id="MobiDB-lite"/>
    </source>
</evidence>
<dbReference type="GO" id="GO:0005694">
    <property type="term" value="C:chromosome"/>
    <property type="evidence" value="ECO:0007669"/>
    <property type="project" value="UniProtKB-ARBA"/>
</dbReference>
<protein>
    <submittedName>
        <fullName evidence="9">p-loop containing nucleoside triphosphate hydrolase protein</fullName>
    </submittedName>
</protein>
<dbReference type="GO" id="GO:0043139">
    <property type="term" value="F:5'-3' DNA helicase activity"/>
    <property type="evidence" value="ECO:0007669"/>
    <property type="project" value="TreeGrafter"/>
</dbReference>
<evidence type="ECO:0000259" key="8">
    <source>
        <dbReference type="Pfam" id="PF13087"/>
    </source>
</evidence>
<dbReference type="GO" id="GO:0005524">
    <property type="term" value="F:ATP binding"/>
    <property type="evidence" value="ECO:0007669"/>
    <property type="project" value="UniProtKB-KW"/>
</dbReference>
<proteinExistence type="inferred from homology"/>